<keyword evidence="1" id="KW-0472">Membrane</keyword>
<keyword evidence="1" id="KW-0812">Transmembrane</keyword>
<keyword evidence="1" id="KW-1133">Transmembrane helix</keyword>
<sequence length="67" mass="6956">MALPMEETGSIRIIRFAVTIAIAVILASAIGDMMELSPVLTALLAGGICVVANLVFISASGRVRRKG</sequence>
<protein>
    <recommendedName>
        <fullName evidence="4">DUF2892 domain-containing protein</fullName>
    </recommendedName>
</protein>
<dbReference type="Proteomes" id="UP001220010">
    <property type="component" value="Unassembled WGS sequence"/>
</dbReference>
<evidence type="ECO:0008006" key="4">
    <source>
        <dbReference type="Google" id="ProtNLM"/>
    </source>
</evidence>
<feature type="transmembrane region" description="Helical" evidence="1">
    <location>
        <begin position="12"/>
        <end position="30"/>
    </location>
</feature>
<evidence type="ECO:0000313" key="3">
    <source>
        <dbReference type="Proteomes" id="UP001220010"/>
    </source>
</evidence>
<dbReference type="EMBL" id="JARFPK010000010">
    <property type="protein sequence ID" value="MDF0590273.1"/>
    <property type="molecule type" value="Genomic_DNA"/>
</dbReference>
<name>A0ABT5X6F1_9EURY</name>
<keyword evidence="3" id="KW-1185">Reference proteome</keyword>
<evidence type="ECO:0000256" key="1">
    <source>
        <dbReference type="SAM" id="Phobius"/>
    </source>
</evidence>
<accession>A0ABT5X6F1</accession>
<reference evidence="2 3" key="1">
    <citation type="submission" date="2023-03" db="EMBL/GenBank/DDBJ databases">
        <title>WGS of Methanotrichaceae archaeon Mx.</title>
        <authorList>
            <person name="Sorokin D.Y."/>
            <person name="Merkel A.Y."/>
        </authorList>
    </citation>
    <scope>NUCLEOTIDE SEQUENCE [LARGE SCALE GENOMIC DNA]</scope>
    <source>
        <strain evidence="2 3">Mx</strain>
    </source>
</reference>
<feature type="transmembrane region" description="Helical" evidence="1">
    <location>
        <begin position="36"/>
        <end position="57"/>
    </location>
</feature>
<gene>
    <name evidence="2" type="ORF">P0O15_03675</name>
</gene>
<proteinExistence type="predicted"/>
<organism evidence="2 3">
    <name type="scientific">Candidatus Methanocrinis natronophilus</name>
    <dbReference type="NCBI Taxonomy" id="3033396"/>
    <lineage>
        <taxon>Archaea</taxon>
        <taxon>Methanobacteriati</taxon>
        <taxon>Methanobacteriota</taxon>
        <taxon>Stenosarchaea group</taxon>
        <taxon>Methanomicrobia</taxon>
        <taxon>Methanotrichales</taxon>
        <taxon>Methanotrichaceae</taxon>
        <taxon>Methanocrinis</taxon>
    </lineage>
</organism>
<evidence type="ECO:0000313" key="2">
    <source>
        <dbReference type="EMBL" id="MDF0590273.1"/>
    </source>
</evidence>
<comment type="caution">
    <text evidence="2">The sequence shown here is derived from an EMBL/GenBank/DDBJ whole genome shotgun (WGS) entry which is preliminary data.</text>
</comment>